<gene>
    <name evidence="1" type="ORF">GCM10012282_15750</name>
</gene>
<reference evidence="1" key="2">
    <citation type="submission" date="2020-09" db="EMBL/GenBank/DDBJ databases">
        <authorList>
            <person name="Sun Q."/>
            <person name="Zhou Y."/>
        </authorList>
    </citation>
    <scope>NUCLEOTIDE SEQUENCE</scope>
    <source>
        <strain evidence="1">CGMCC 4.7272</strain>
    </source>
</reference>
<keyword evidence="2" id="KW-1185">Reference proteome</keyword>
<proteinExistence type="predicted"/>
<organism evidence="1 2">
    <name type="scientific">Streptomyces lacrimifluminis</name>
    <dbReference type="NCBI Taxonomy" id="1500077"/>
    <lineage>
        <taxon>Bacteria</taxon>
        <taxon>Bacillati</taxon>
        <taxon>Actinomycetota</taxon>
        <taxon>Actinomycetes</taxon>
        <taxon>Kitasatosporales</taxon>
        <taxon>Streptomycetaceae</taxon>
        <taxon>Streptomyces</taxon>
    </lineage>
</organism>
<name>A0A917KP70_9ACTN</name>
<evidence type="ECO:0000313" key="2">
    <source>
        <dbReference type="Proteomes" id="UP000625682"/>
    </source>
</evidence>
<dbReference type="EMBL" id="BMMU01000004">
    <property type="protein sequence ID" value="GGJ20218.1"/>
    <property type="molecule type" value="Genomic_DNA"/>
</dbReference>
<accession>A0A917KP70</accession>
<evidence type="ECO:0000313" key="1">
    <source>
        <dbReference type="EMBL" id="GGJ20218.1"/>
    </source>
</evidence>
<comment type="caution">
    <text evidence="1">The sequence shown here is derived from an EMBL/GenBank/DDBJ whole genome shotgun (WGS) entry which is preliminary data.</text>
</comment>
<sequence>MFVESCEIKTAEKEVFEQIIDLGRKFHSKLSGLKPEAVVLRIADIPTRASRAAGPRHRLMIEGALAYVCNEQKVQNVALCTGREVGIELGMSKADAQACGERLDAKHPEAASAGIVALPSES</sequence>
<protein>
    <submittedName>
        <fullName evidence="1">Uncharacterized protein</fullName>
    </submittedName>
</protein>
<reference evidence="1" key="1">
    <citation type="journal article" date="2014" name="Int. J. Syst. Evol. Microbiol.">
        <title>Complete genome sequence of Corynebacterium casei LMG S-19264T (=DSM 44701T), isolated from a smear-ripened cheese.</title>
        <authorList>
            <consortium name="US DOE Joint Genome Institute (JGI-PGF)"/>
            <person name="Walter F."/>
            <person name="Albersmeier A."/>
            <person name="Kalinowski J."/>
            <person name="Ruckert C."/>
        </authorList>
    </citation>
    <scope>NUCLEOTIDE SEQUENCE</scope>
    <source>
        <strain evidence="1">CGMCC 4.7272</strain>
    </source>
</reference>
<dbReference type="AlphaFoldDB" id="A0A917KP70"/>
<dbReference type="Proteomes" id="UP000625682">
    <property type="component" value="Unassembled WGS sequence"/>
</dbReference>